<proteinExistence type="inferred from homology"/>
<keyword evidence="9" id="KW-1185">Reference proteome</keyword>
<dbReference type="GeneID" id="20228287"/>
<dbReference type="SUPFAM" id="SSF55021">
    <property type="entry name" value="ACT-like"/>
    <property type="match status" value="1"/>
</dbReference>
<reference evidence="8 9" key="1">
    <citation type="journal article" date="2011" name="Proc. Natl. Acad. Sci. U.S.A.">
        <title>Niche of harmful alga Aureococcus anophagefferens revealed through ecogenomics.</title>
        <authorList>
            <person name="Gobler C.J."/>
            <person name="Berry D.L."/>
            <person name="Dyhrman S.T."/>
            <person name="Wilhelm S.W."/>
            <person name="Salamov A."/>
            <person name="Lobanov A.V."/>
            <person name="Zhang Y."/>
            <person name="Collier J.L."/>
            <person name="Wurch L.L."/>
            <person name="Kustka A.B."/>
            <person name="Dill B.D."/>
            <person name="Shah M."/>
            <person name="VerBerkmoes N.C."/>
            <person name="Kuo A."/>
            <person name="Terry A."/>
            <person name="Pangilinan J."/>
            <person name="Lindquist E.A."/>
            <person name="Lucas S."/>
            <person name="Paulsen I.T."/>
            <person name="Hattenrath-Lehmann T.K."/>
            <person name="Talmage S.C."/>
            <person name="Walker E.A."/>
            <person name="Koch F."/>
            <person name="Burson A.M."/>
            <person name="Marcoval M.A."/>
            <person name="Tang Y.Z."/>
            <person name="Lecleir G.R."/>
            <person name="Coyne K.J."/>
            <person name="Berg G.M."/>
            <person name="Bertrand E.M."/>
            <person name="Saito M.A."/>
            <person name="Gladyshev V.N."/>
            <person name="Grigoriev I.V."/>
        </authorList>
    </citation>
    <scope>NUCLEOTIDE SEQUENCE [LARGE SCALE GENOMIC DNA]</scope>
    <source>
        <strain evidence="9">CCMP 1984</strain>
    </source>
</reference>
<name>F0Y8D1_AURAN</name>
<dbReference type="InterPro" id="IPR036291">
    <property type="entry name" value="NAD(P)-bd_dom_sf"/>
</dbReference>
<dbReference type="InterPro" id="IPR002912">
    <property type="entry name" value="ACT_dom"/>
</dbReference>
<evidence type="ECO:0000313" key="9">
    <source>
        <dbReference type="Proteomes" id="UP000002729"/>
    </source>
</evidence>
<dbReference type="KEGG" id="aaf:AURANDRAFT_71572"/>
<dbReference type="EC" id="1.1.1.95" evidence="2"/>
<evidence type="ECO:0000256" key="6">
    <source>
        <dbReference type="RuleBase" id="RU003719"/>
    </source>
</evidence>
<comment type="similarity">
    <text evidence="6">Belongs to the D-isomer specific 2-hydroxyacid dehydrogenase family.</text>
</comment>
<dbReference type="InterPro" id="IPR006140">
    <property type="entry name" value="D-isomer_DH_NAD-bd"/>
</dbReference>
<organism evidence="9">
    <name type="scientific">Aureococcus anophagefferens</name>
    <name type="common">Harmful bloom alga</name>
    <dbReference type="NCBI Taxonomy" id="44056"/>
    <lineage>
        <taxon>Eukaryota</taxon>
        <taxon>Sar</taxon>
        <taxon>Stramenopiles</taxon>
        <taxon>Ochrophyta</taxon>
        <taxon>Pelagophyceae</taxon>
        <taxon>Pelagomonadales</taxon>
        <taxon>Pelagomonadaceae</taxon>
        <taxon>Aureococcus</taxon>
    </lineage>
</organism>
<evidence type="ECO:0000256" key="1">
    <source>
        <dbReference type="ARBA" id="ARBA00005216"/>
    </source>
</evidence>
<dbReference type="InParanoid" id="F0Y8D1"/>
<dbReference type="Proteomes" id="UP000002729">
    <property type="component" value="Unassembled WGS sequence"/>
</dbReference>
<dbReference type="RefSeq" id="XP_009036721.1">
    <property type="nucleotide sequence ID" value="XM_009038473.1"/>
</dbReference>
<evidence type="ECO:0000259" key="7">
    <source>
        <dbReference type="PROSITE" id="PS51671"/>
    </source>
</evidence>
<dbReference type="PROSITE" id="PS00065">
    <property type="entry name" value="D_2_HYDROXYACID_DH_1"/>
    <property type="match status" value="1"/>
</dbReference>
<evidence type="ECO:0000256" key="3">
    <source>
        <dbReference type="ARBA" id="ARBA00023002"/>
    </source>
</evidence>
<dbReference type="Pfam" id="PF02826">
    <property type="entry name" value="2-Hacid_dh_C"/>
    <property type="match status" value="1"/>
</dbReference>
<evidence type="ECO:0000256" key="5">
    <source>
        <dbReference type="ARBA" id="ARBA00048731"/>
    </source>
</evidence>
<dbReference type="Gene3D" id="3.30.70.260">
    <property type="match status" value="1"/>
</dbReference>
<comment type="pathway">
    <text evidence="1">Amino-acid biosynthesis; L-serine biosynthesis; L-serine from 3-phospho-D-glycerate: step 1/3.</text>
</comment>
<dbReference type="EMBL" id="GL833127">
    <property type="protein sequence ID" value="EGB08735.1"/>
    <property type="molecule type" value="Genomic_DNA"/>
</dbReference>
<gene>
    <name evidence="8" type="ORF">AURANDRAFT_71572</name>
</gene>
<dbReference type="Pfam" id="PF00389">
    <property type="entry name" value="2-Hacid_dh"/>
    <property type="match status" value="1"/>
</dbReference>
<accession>F0Y8D1</accession>
<keyword evidence="4" id="KW-0520">NAD</keyword>
<dbReference type="eggNOG" id="KOG0068">
    <property type="taxonomic scope" value="Eukaryota"/>
</dbReference>
<keyword evidence="3 6" id="KW-0560">Oxidoreductase</keyword>
<dbReference type="PANTHER" id="PTHR42938:SF47">
    <property type="entry name" value="HYDROXYPYRUVATE REDUCTASE"/>
    <property type="match status" value="1"/>
</dbReference>
<comment type="catalytic activity">
    <reaction evidence="5">
        <text>(2R)-3-phosphoglycerate + NAD(+) = 3-phosphooxypyruvate + NADH + H(+)</text>
        <dbReference type="Rhea" id="RHEA:12641"/>
        <dbReference type="ChEBI" id="CHEBI:15378"/>
        <dbReference type="ChEBI" id="CHEBI:18110"/>
        <dbReference type="ChEBI" id="CHEBI:57540"/>
        <dbReference type="ChEBI" id="CHEBI:57945"/>
        <dbReference type="ChEBI" id="CHEBI:58272"/>
        <dbReference type="EC" id="1.1.1.95"/>
    </reaction>
</comment>
<dbReference type="PANTHER" id="PTHR42938">
    <property type="entry name" value="FORMATE DEHYDROGENASE 1"/>
    <property type="match status" value="1"/>
</dbReference>
<sequence length="431" mass="45916">MASPAAASRMAIKTFNKLNAAGLARFDPAIFRIAESSETNAHAILLRSHKLTESDVPIMCRSIARCGAGTNNCNVARMTELGVPVFNTPGANANAVKELVLCALFMSSRGVIEGAFHMDGLHAEGTAHERIEKDKALFGGREIAGKTLGVVGLGAIGAAVLKAALGFGMDVVGYDPSLSVEGALRLPGRKMKMVDTLDELAAVSDYVTLHAPYNDHTKGLVGGLAAFFDSGATGRYVCDFAVGPELSKRPNVITIPHLGASTDEAEENAAAMAADTTSLFLQTGSIRDSVNFPTTTLPVRDDTVMRVCLVNENRPGMLGDILSVFGNSGINITQQMNTSRGDVAYNVIDIERLENFEDVHFKSWDALQFLLTSMDGVKSTRYIHGSKQSAKHSGFAVNFNGQVFGIGSNYTPSLPSFGELNEIMGPHEREA</sequence>
<dbReference type="InterPro" id="IPR006139">
    <property type="entry name" value="D-isomer_2_OHA_DH_cat_dom"/>
</dbReference>
<dbReference type="Gene3D" id="3.40.50.720">
    <property type="entry name" value="NAD(P)-binding Rossmann-like Domain"/>
    <property type="match status" value="2"/>
</dbReference>
<evidence type="ECO:0000256" key="4">
    <source>
        <dbReference type="ARBA" id="ARBA00023027"/>
    </source>
</evidence>
<dbReference type="OrthoDB" id="418179at2759"/>
<evidence type="ECO:0000313" key="8">
    <source>
        <dbReference type="EMBL" id="EGB08735.1"/>
    </source>
</evidence>
<protein>
    <recommendedName>
        <fullName evidence="2">phosphoglycerate dehydrogenase</fullName>
        <ecNumber evidence="2">1.1.1.95</ecNumber>
    </recommendedName>
</protein>
<dbReference type="SUPFAM" id="SSF52283">
    <property type="entry name" value="Formate/glycerate dehydrogenase catalytic domain-like"/>
    <property type="match status" value="1"/>
</dbReference>
<feature type="domain" description="ACT" evidence="7">
    <location>
        <begin position="306"/>
        <end position="385"/>
    </location>
</feature>
<dbReference type="UniPathway" id="UPA00135">
    <property type="reaction ID" value="UER00196"/>
</dbReference>
<dbReference type="AlphaFoldDB" id="F0Y8D1"/>
<dbReference type="PROSITE" id="PS51671">
    <property type="entry name" value="ACT"/>
    <property type="match status" value="1"/>
</dbReference>
<dbReference type="InterPro" id="IPR045865">
    <property type="entry name" value="ACT-like_dom_sf"/>
</dbReference>
<dbReference type="InterPro" id="IPR029752">
    <property type="entry name" value="D-isomer_DH_CS1"/>
</dbReference>
<dbReference type="SUPFAM" id="SSF51735">
    <property type="entry name" value="NAD(P)-binding Rossmann-fold domains"/>
    <property type="match status" value="1"/>
</dbReference>
<dbReference type="GO" id="GO:0004617">
    <property type="term" value="F:phosphoglycerate dehydrogenase activity"/>
    <property type="evidence" value="ECO:0007669"/>
    <property type="project" value="UniProtKB-EC"/>
</dbReference>
<evidence type="ECO:0000256" key="2">
    <source>
        <dbReference type="ARBA" id="ARBA00013143"/>
    </source>
</evidence>
<dbReference type="GO" id="GO:0051287">
    <property type="term" value="F:NAD binding"/>
    <property type="evidence" value="ECO:0007669"/>
    <property type="project" value="InterPro"/>
</dbReference>